<dbReference type="EMBL" id="FNEB01000020">
    <property type="protein sequence ID" value="SDJ39382.1"/>
    <property type="molecule type" value="Genomic_DNA"/>
</dbReference>
<dbReference type="InterPro" id="IPR043502">
    <property type="entry name" value="DNA/RNA_pol_sf"/>
</dbReference>
<keyword evidence="2" id="KW-0808">Transferase</keyword>
<dbReference type="InterPro" id="IPR000477">
    <property type="entry name" value="RT_dom"/>
</dbReference>
<dbReference type="CDD" id="cd03487">
    <property type="entry name" value="RT_Bac_retron_II"/>
    <property type="match status" value="1"/>
</dbReference>
<dbReference type="Proteomes" id="UP000199340">
    <property type="component" value="Unassembled WGS sequence"/>
</dbReference>
<dbReference type="SUPFAM" id="SSF56672">
    <property type="entry name" value="DNA/RNA polymerases"/>
    <property type="match status" value="1"/>
</dbReference>
<evidence type="ECO:0000256" key="2">
    <source>
        <dbReference type="ARBA" id="ARBA00022679"/>
    </source>
</evidence>
<evidence type="ECO:0000313" key="12">
    <source>
        <dbReference type="Proteomes" id="UP000199340"/>
    </source>
</evidence>
<evidence type="ECO:0000256" key="3">
    <source>
        <dbReference type="ARBA" id="ARBA00022695"/>
    </source>
</evidence>
<organism evidence="11 12">
    <name type="scientific">Lutimaribacter saemankumensis</name>
    <dbReference type="NCBI Taxonomy" id="490829"/>
    <lineage>
        <taxon>Bacteria</taxon>
        <taxon>Pseudomonadati</taxon>
        <taxon>Pseudomonadota</taxon>
        <taxon>Alphaproteobacteria</taxon>
        <taxon>Rhodobacterales</taxon>
        <taxon>Roseobacteraceae</taxon>
        <taxon>Lutimaribacter</taxon>
    </lineage>
</organism>
<dbReference type="PANTHER" id="PTHR34047">
    <property type="entry name" value="NUCLEAR INTRON MATURASE 1, MITOCHONDRIAL-RELATED"/>
    <property type="match status" value="1"/>
</dbReference>
<dbReference type="GO" id="GO:0003964">
    <property type="term" value="F:RNA-directed DNA polymerase activity"/>
    <property type="evidence" value="ECO:0007669"/>
    <property type="project" value="UniProtKB-KW"/>
</dbReference>
<evidence type="ECO:0000256" key="5">
    <source>
        <dbReference type="ARBA" id="ARBA00022842"/>
    </source>
</evidence>
<dbReference type="InterPro" id="IPR000123">
    <property type="entry name" value="Reverse_transcriptase_msDNA"/>
</dbReference>
<evidence type="ECO:0000256" key="4">
    <source>
        <dbReference type="ARBA" id="ARBA00022723"/>
    </source>
</evidence>
<dbReference type="RefSeq" id="WP_175491539.1">
    <property type="nucleotide sequence ID" value="NZ_FNEB01000020.1"/>
</dbReference>
<evidence type="ECO:0000256" key="6">
    <source>
        <dbReference type="ARBA" id="ARBA00022918"/>
    </source>
</evidence>
<sequence>MEDVFYDRANSYHSFTIKARRSAKIRTIDAPNPPLKLLQRATLDKLLAPVVAHDASMAFAPGKSIAMNARRHLGASYLFSTDIRSFFPSVTSQHVREMLEARFQHFSPEAREEVQDLVTFNGRLPQGAPTSPHIGNLVMFSFDEICCAKAAEMGAVYTRYADDISVSSNSSEPPQRMQEVITGYLSAMGMELHPDKTRQLGPKQTRIVTGLDIGRSRLRPTKAYRKKAAALVRMSSKYPTKMARQHYKILGYLAYWNDIDPSDPQLAALLDQMKRPSWAAKVRASAARQKPRGQAMFHRFPEELLKDLGPGLRK</sequence>
<evidence type="ECO:0000256" key="7">
    <source>
        <dbReference type="ARBA" id="ARBA00023118"/>
    </source>
</evidence>
<comment type="similarity">
    <text evidence="8">Belongs to the bacterial reverse transcriptase family.</text>
</comment>
<proteinExistence type="inferred from homology"/>
<name>A0A1G8TCQ0_9RHOB</name>
<keyword evidence="7" id="KW-0051">Antiviral defense</keyword>
<evidence type="ECO:0000256" key="1">
    <source>
        <dbReference type="ARBA" id="ARBA00012493"/>
    </source>
</evidence>
<accession>A0A1G8TCQ0</accession>
<keyword evidence="5" id="KW-0460">Magnesium</keyword>
<dbReference type="PRINTS" id="PR00866">
    <property type="entry name" value="RNADNAPOLMS"/>
</dbReference>
<keyword evidence="12" id="KW-1185">Reference proteome</keyword>
<keyword evidence="4" id="KW-0479">Metal-binding</keyword>
<dbReference type="PROSITE" id="PS50878">
    <property type="entry name" value="RT_POL"/>
    <property type="match status" value="1"/>
</dbReference>
<dbReference type="GO" id="GO:0051607">
    <property type="term" value="P:defense response to virus"/>
    <property type="evidence" value="ECO:0007669"/>
    <property type="project" value="UniProtKB-KW"/>
</dbReference>
<dbReference type="GO" id="GO:0003723">
    <property type="term" value="F:RNA binding"/>
    <property type="evidence" value="ECO:0007669"/>
    <property type="project" value="InterPro"/>
</dbReference>
<dbReference type="EC" id="2.7.7.49" evidence="1"/>
<keyword evidence="3" id="KW-0548">Nucleotidyltransferase</keyword>
<dbReference type="PANTHER" id="PTHR34047:SF7">
    <property type="entry name" value="RNA-DIRECTED DNA POLYMERASE"/>
    <property type="match status" value="1"/>
</dbReference>
<evidence type="ECO:0000313" key="11">
    <source>
        <dbReference type="EMBL" id="SDJ39382.1"/>
    </source>
</evidence>
<reference evidence="11 12" key="1">
    <citation type="submission" date="2016-10" db="EMBL/GenBank/DDBJ databases">
        <authorList>
            <person name="de Groot N.N."/>
        </authorList>
    </citation>
    <scope>NUCLEOTIDE SEQUENCE [LARGE SCALE GENOMIC DNA]</scope>
    <source>
        <strain evidence="11 12">DSM 28010</strain>
    </source>
</reference>
<dbReference type="InterPro" id="IPR051083">
    <property type="entry name" value="GrpII_Intron_Splice-Mob/Def"/>
</dbReference>
<protein>
    <recommendedName>
        <fullName evidence="1">RNA-directed DNA polymerase</fullName>
        <ecNumber evidence="1">2.7.7.49</ecNumber>
    </recommendedName>
</protein>
<dbReference type="Pfam" id="PF00078">
    <property type="entry name" value="RVT_1"/>
    <property type="match status" value="1"/>
</dbReference>
<evidence type="ECO:0000256" key="8">
    <source>
        <dbReference type="ARBA" id="ARBA00034120"/>
    </source>
</evidence>
<dbReference type="AlphaFoldDB" id="A0A1G8TCQ0"/>
<evidence type="ECO:0000256" key="9">
    <source>
        <dbReference type="ARBA" id="ARBA00048173"/>
    </source>
</evidence>
<gene>
    <name evidence="11" type="ORF">SAMN05421850_12014</name>
</gene>
<feature type="domain" description="Reverse transcriptase" evidence="10">
    <location>
        <begin position="1"/>
        <end position="213"/>
    </location>
</feature>
<comment type="catalytic activity">
    <reaction evidence="9">
        <text>DNA(n) + a 2'-deoxyribonucleoside 5'-triphosphate = DNA(n+1) + diphosphate</text>
        <dbReference type="Rhea" id="RHEA:22508"/>
        <dbReference type="Rhea" id="RHEA-COMP:17339"/>
        <dbReference type="Rhea" id="RHEA-COMP:17340"/>
        <dbReference type="ChEBI" id="CHEBI:33019"/>
        <dbReference type="ChEBI" id="CHEBI:61560"/>
        <dbReference type="ChEBI" id="CHEBI:173112"/>
        <dbReference type="EC" id="2.7.7.49"/>
    </reaction>
</comment>
<dbReference type="GO" id="GO:0046872">
    <property type="term" value="F:metal ion binding"/>
    <property type="evidence" value="ECO:0007669"/>
    <property type="project" value="UniProtKB-KW"/>
</dbReference>
<evidence type="ECO:0000259" key="10">
    <source>
        <dbReference type="PROSITE" id="PS50878"/>
    </source>
</evidence>
<keyword evidence="6 11" id="KW-0695">RNA-directed DNA polymerase</keyword>